<sequence length="92" mass="9904">MERAGEELYRVMTEAGISVLFDDRDVSPGVKFADADLLGMPVRLTLGAKGFARGVVERLDRATGEERELVLTDDILSVALTELRLAILAGAA</sequence>
<feature type="domain" description="Anticodon-binding" evidence="1">
    <location>
        <begin position="5"/>
        <end position="69"/>
    </location>
</feature>
<dbReference type="CDD" id="cd00861">
    <property type="entry name" value="ProRS_anticodon_short"/>
    <property type="match status" value="1"/>
</dbReference>
<gene>
    <name evidence="2" type="ORF">UFOPK4121_01686</name>
</gene>
<organism evidence="2">
    <name type="scientific">freshwater metagenome</name>
    <dbReference type="NCBI Taxonomy" id="449393"/>
    <lineage>
        <taxon>unclassified sequences</taxon>
        <taxon>metagenomes</taxon>
        <taxon>ecological metagenomes</taxon>
    </lineage>
</organism>
<dbReference type="SUPFAM" id="SSF52954">
    <property type="entry name" value="Class II aaRS ABD-related"/>
    <property type="match status" value="1"/>
</dbReference>
<accession>A0A6J7RYS8</accession>
<dbReference type="Gene3D" id="3.40.50.800">
    <property type="entry name" value="Anticodon-binding domain"/>
    <property type="match status" value="1"/>
</dbReference>
<dbReference type="InterPro" id="IPR036621">
    <property type="entry name" value="Anticodon-bd_dom_sf"/>
</dbReference>
<dbReference type="InterPro" id="IPR004154">
    <property type="entry name" value="Anticodon-bd"/>
</dbReference>
<dbReference type="AlphaFoldDB" id="A0A6J7RYS8"/>
<name>A0A6J7RYS8_9ZZZZ</name>
<evidence type="ECO:0000313" key="2">
    <source>
        <dbReference type="EMBL" id="CAB5034025.1"/>
    </source>
</evidence>
<evidence type="ECO:0000259" key="1">
    <source>
        <dbReference type="Pfam" id="PF03129"/>
    </source>
</evidence>
<proteinExistence type="predicted"/>
<dbReference type="EMBL" id="CAFBPQ010000102">
    <property type="protein sequence ID" value="CAB5034025.1"/>
    <property type="molecule type" value="Genomic_DNA"/>
</dbReference>
<protein>
    <submittedName>
        <fullName evidence="2">Unannotated protein</fullName>
    </submittedName>
</protein>
<dbReference type="InterPro" id="IPR044140">
    <property type="entry name" value="ProRS_anticodon_short"/>
</dbReference>
<reference evidence="2" key="1">
    <citation type="submission" date="2020-05" db="EMBL/GenBank/DDBJ databases">
        <authorList>
            <person name="Chiriac C."/>
            <person name="Salcher M."/>
            <person name="Ghai R."/>
            <person name="Kavagutti S V."/>
        </authorList>
    </citation>
    <scope>NUCLEOTIDE SEQUENCE</scope>
</reference>
<dbReference type="Pfam" id="PF03129">
    <property type="entry name" value="HGTP_anticodon"/>
    <property type="match status" value="1"/>
</dbReference>